<feature type="compositionally biased region" description="Polar residues" evidence="7">
    <location>
        <begin position="1421"/>
        <end position="1431"/>
    </location>
</feature>
<dbReference type="GO" id="GO:0031175">
    <property type="term" value="P:neuron projection development"/>
    <property type="evidence" value="ECO:0007669"/>
    <property type="project" value="TreeGrafter"/>
</dbReference>
<evidence type="ECO:0000256" key="1">
    <source>
        <dbReference type="ARBA" id="ARBA00004245"/>
    </source>
</evidence>
<dbReference type="GO" id="GO:0043005">
    <property type="term" value="C:neuron projection"/>
    <property type="evidence" value="ECO:0007669"/>
    <property type="project" value="TreeGrafter"/>
</dbReference>
<feature type="region of interest" description="Disordered" evidence="7">
    <location>
        <begin position="693"/>
        <end position="754"/>
    </location>
</feature>
<feature type="compositionally biased region" description="Polar residues" evidence="7">
    <location>
        <begin position="546"/>
        <end position="562"/>
    </location>
</feature>
<keyword evidence="6" id="KW-0206">Cytoskeleton</keyword>
<dbReference type="PROSITE" id="PS51491">
    <property type="entry name" value="TAU_MAP_2"/>
    <property type="match status" value="2"/>
</dbReference>
<dbReference type="GO" id="GO:0000226">
    <property type="term" value="P:microtubule cytoskeleton organization"/>
    <property type="evidence" value="ECO:0007669"/>
    <property type="project" value="TreeGrafter"/>
</dbReference>
<keyword evidence="5" id="KW-0677">Repeat</keyword>
<feature type="compositionally biased region" description="Acidic residues" evidence="7">
    <location>
        <begin position="714"/>
        <end position="727"/>
    </location>
</feature>
<dbReference type="InterPro" id="IPR001084">
    <property type="entry name" value="MAP_tubulin-bd_rpt"/>
</dbReference>
<keyword evidence="9" id="KW-1185">Reference proteome</keyword>
<feature type="region of interest" description="Disordered" evidence="7">
    <location>
        <begin position="1297"/>
        <end position="1334"/>
    </location>
</feature>
<feature type="compositionally biased region" description="Basic and acidic residues" evidence="7">
    <location>
        <begin position="742"/>
        <end position="754"/>
    </location>
</feature>
<dbReference type="GeneTree" id="ENSGT00940000155494"/>
<feature type="compositionally biased region" description="Basic and acidic residues" evidence="7">
    <location>
        <begin position="126"/>
        <end position="138"/>
    </location>
</feature>
<protein>
    <recommendedName>
        <fullName evidence="10">Microtubule-associated protein</fullName>
    </recommendedName>
</protein>
<name>A0A8C4N6I0_EPTBU</name>
<feature type="compositionally biased region" description="Polar residues" evidence="7">
    <location>
        <begin position="888"/>
        <end position="897"/>
    </location>
</feature>
<feature type="compositionally biased region" description="Basic and acidic residues" evidence="7">
    <location>
        <begin position="490"/>
        <end position="503"/>
    </location>
</feature>
<evidence type="ECO:0008006" key="10">
    <source>
        <dbReference type="Google" id="ProtNLM"/>
    </source>
</evidence>
<accession>A0A8C4N6I0</accession>
<keyword evidence="3" id="KW-0597">Phosphoprotein</keyword>
<feature type="compositionally biased region" description="Low complexity" evidence="7">
    <location>
        <begin position="1308"/>
        <end position="1321"/>
    </location>
</feature>
<sequence length="1736" mass="193056">MTDPEEHHYATMSVGVQENKSLAHLPEKHEKILQEQTDSKTNADATILESTNSSTKICQQHDDTSFLQGGVQEVQDEDVAARESSDLPCGNLDLKPSQWQSTLGANIKQDESANFDSGGEAIAHQTIERDPEDNKASEAWEEPCQDYDESKTECKIIMQDVRTTVETSLENSDNDNDLSPRRNFSENIHAELLPMTQTSMANVSKDFPVVQEHIADAKVAEKDSSPSSLQDPNGDCDQSKDLSKPKVIGIDSGITSMKEESNGHFYEKMLDKERVSSISLEEAAVERSINIAELASVPDSSGQQCSWQTEVCDSEIQRVEDNLEPHKKDPKLMQEVILEENILCKGTGGEKEVFGVKKMDPNGKEDTSNQAEEICALEHMLEKEDKYSDSEYKQRESTLTDILFSGLEAKSSIPNDTINAKREHDKFEESGMSIQEEFTLQVCRRSSVEENFVQKLSPATSKEALEDSRYLLTKSSGLSQDSTEVSAVETQHDDHETTKTKEEAFSRDTYGEGFHDELSIEAKVDGNLDFRYAEGPVDFQGKDQAKQTMLSISDQKSPLQQKTRQEGDDEKSIESTLLEHQPLTKETAIKGTFPSRPMEAQGECEYLSVSREAACSLSHDVPEILELSPKAHKSISAKHRPPDNEAGEVHDDDMMKCAHENMIKISAESQECSQEEAKIRQQPADELVERQINNNNNKPGSIIPVPPAVSDIKQEDEEEGEEKQEEGEDKKEEFMEEEVECDVEKKEAHNAIKTPNKEEDFKNIIPVTDKKLNYDCQNPVYFQEKTSGASQEENVKFSKLPIETTEYLKMQECKGTDPQCTPALSSIKLNYVPVYGRTVTQEQEESAAAAAAVDVKPEKDCFPLEEKQDGTVSGEHSVMEGDEPTQPVPSMSSSVKNVTDNDHCLEWKSMETTSGENITRTDEKKIKKDTCLGTDLLNFGKTKEALLSENLSTSKSSICKEQETHCAVEQMKSENLAVNAKQAGVEEPNYVFREIKPYNAKEIVLGSISPEPKDQAEEMVDILDNAVKLYERVSDSQNKDVQSVAADSDQLWCKKDREKEQDHHLQLDKKAKPNKDIPHMKQMIGASILPTDLYIEEHSFEDAAVEIDQGIKVCAESSESDAMYNDSQNGDISGEELEARDIQEDLDQQAVGTTELEERAIQEDLDQEAISTTELEERDIQEDLDQEAVGTTELEERDIQEDLDQEAVGTTELEERDVQENLGQQAVGTTEVVESVIMIEEDIITVIQTTTVEMDELTGNEADVSMCDILDIPTDSVEGLGDDDITSAQIAVEDITESDQLMFEPSEDTSSTPDLTSTDVSHSGLGSAGPPMRESRFAYETEVVRVPSDHWEPTAVVSREPKKAVKILEEPCTITDINEGRAEESGMVTKHQRRRNADRRVETMTRDPPQPRRRAHREPSRYSTIGQASAQQPPPRWRQKVNKGSFSEPETSAKEEITPSPKARSRSPMRRLVASFVPRAPTPHRPPGIRVEAKDKRAFIPATRYPSAPEICNSTGRTFSTERRGRTSSSTSRALSVSTPGNLPLVSQKNASTPVKKMVAVIRNSRSPSTPRTSTQPVAMCLPDLTNIKPKVMSTVNIRHQPGGGKVHIHTKKADYTHVTSKCGSKYNIHHKPGGGKVKIETSKLEFREKAKPKVYSRHGGEYMPGGGNVKIESHKLMFRETAKARTDHGADIVSLVMMPSSSTSSPPGSQSSLSLLPSQKVNAHESAPTTFDSEL</sequence>
<organism evidence="8 9">
    <name type="scientific">Eptatretus burgeri</name>
    <name type="common">Inshore hagfish</name>
    <dbReference type="NCBI Taxonomy" id="7764"/>
    <lineage>
        <taxon>Eukaryota</taxon>
        <taxon>Metazoa</taxon>
        <taxon>Chordata</taxon>
        <taxon>Craniata</taxon>
        <taxon>Vertebrata</taxon>
        <taxon>Cyclostomata</taxon>
        <taxon>Myxini</taxon>
        <taxon>Myxiniformes</taxon>
        <taxon>Myxinidae</taxon>
        <taxon>Eptatretinae</taxon>
        <taxon>Eptatretus</taxon>
    </lineage>
</organism>
<evidence type="ECO:0000313" key="9">
    <source>
        <dbReference type="Proteomes" id="UP000694388"/>
    </source>
</evidence>
<reference evidence="8" key="2">
    <citation type="submission" date="2025-09" db="UniProtKB">
        <authorList>
            <consortium name="Ensembl"/>
        </authorList>
    </citation>
    <scope>IDENTIFICATION</scope>
</reference>
<dbReference type="GO" id="GO:0008017">
    <property type="term" value="F:microtubule binding"/>
    <property type="evidence" value="ECO:0007669"/>
    <property type="project" value="InterPro"/>
</dbReference>
<feature type="region of interest" description="Disordered" evidence="7">
    <location>
        <begin position="1380"/>
        <end position="1469"/>
    </location>
</feature>
<feature type="compositionally biased region" description="Low complexity" evidence="7">
    <location>
        <begin position="1527"/>
        <end position="1539"/>
    </location>
</feature>
<comment type="subcellular location">
    <subcellularLocation>
        <location evidence="1">Cytoplasm</location>
        <location evidence="1">Cytoskeleton</location>
    </subcellularLocation>
</comment>
<feature type="region of interest" description="Disordered" evidence="7">
    <location>
        <begin position="1508"/>
        <end position="1551"/>
    </location>
</feature>
<dbReference type="InterPro" id="IPR027324">
    <property type="entry name" value="MAP2/MAP4/Tau"/>
</dbReference>
<feature type="compositionally biased region" description="Basic and acidic residues" evidence="7">
    <location>
        <begin position="563"/>
        <end position="573"/>
    </location>
</feature>
<feature type="compositionally biased region" description="Low complexity" evidence="7">
    <location>
        <begin position="1699"/>
        <end position="1720"/>
    </location>
</feature>
<dbReference type="Proteomes" id="UP000694388">
    <property type="component" value="Unplaced"/>
</dbReference>
<evidence type="ECO:0000256" key="5">
    <source>
        <dbReference type="ARBA" id="ARBA00022737"/>
    </source>
</evidence>
<keyword evidence="2" id="KW-0963">Cytoplasm</keyword>
<evidence type="ECO:0000256" key="2">
    <source>
        <dbReference type="ARBA" id="ARBA00022490"/>
    </source>
</evidence>
<dbReference type="GO" id="GO:0005874">
    <property type="term" value="C:microtubule"/>
    <property type="evidence" value="ECO:0007669"/>
    <property type="project" value="UniProtKB-KW"/>
</dbReference>
<evidence type="ECO:0000256" key="6">
    <source>
        <dbReference type="ARBA" id="ARBA00023212"/>
    </source>
</evidence>
<proteinExistence type="predicted"/>
<feature type="region of interest" description="Disordered" evidence="7">
    <location>
        <begin position="543"/>
        <end position="596"/>
    </location>
</feature>
<reference evidence="8" key="1">
    <citation type="submission" date="2025-08" db="UniProtKB">
        <authorList>
            <consortium name="Ensembl"/>
        </authorList>
    </citation>
    <scope>IDENTIFICATION</scope>
</reference>
<feature type="compositionally biased region" description="Polar residues" evidence="7">
    <location>
        <begin position="480"/>
        <end position="489"/>
    </location>
</feature>
<feature type="region of interest" description="Disordered" evidence="7">
    <location>
        <begin position="1699"/>
        <end position="1736"/>
    </location>
</feature>
<dbReference type="Pfam" id="PF00418">
    <property type="entry name" value="Tubulin-binding"/>
    <property type="match status" value="1"/>
</dbReference>
<dbReference type="PANTHER" id="PTHR11501:SF18">
    <property type="entry name" value="MICROTUBULE-ASSOCIATED PROTEIN"/>
    <property type="match status" value="1"/>
</dbReference>
<evidence type="ECO:0000256" key="4">
    <source>
        <dbReference type="ARBA" id="ARBA00022701"/>
    </source>
</evidence>
<evidence type="ECO:0000256" key="7">
    <source>
        <dbReference type="SAM" id="MobiDB-lite"/>
    </source>
</evidence>
<evidence type="ECO:0000256" key="3">
    <source>
        <dbReference type="ARBA" id="ARBA00022553"/>
    </source>
</evidence>
<feature type="region of interest" description="Disordered" evidence="7">
    <location>
        <begin position="219"/>
        <end position="244"/>
    </location>
</feature>
<feature type="region of interest" description="Disordered" evidence="7">
    <location>
        <begin position="111"/>
        <end position="149"/>
    </location>
</feature>
<keyword evidence="4" id="KW-0493">Microtubule</keyword>
<dbReference type="Ensembl" id="ENSEBUT00000001900.1">
    <property type="protein sequence ID" value="ENSEBUP00000001570.1"/>
    <property type="gene ID" value="ENSEBUG00000001341.1"/>
</dbReference>
<evidence type="ECO:0000313" key="8">
    <source>
        <dbReference type="Ensembl" id="ENSEBUP00000001570.1"/>
    </source>
</evidence>
<feature type="region of interest" description="Disordered" evidence="7">
    <location>
        <begin position="868"/>
        <end position="897"/>
    </location>
</feature>
<feature type="region of interest" description="Disordered" evidence="7">
    <location>
        <begin position="480"/>
        <end position="503"/>
    </location>
</feature>
<dbReference type="PANTHER" id="PTHR11501">
    <property type="entry name" value="MICROTUBULE-ASSOCIATED PROTEIN"/>
    <property type="match status" value="1"/>
</dbReference>